<dbReference type="PROSITE" id="PS50106">
    <property type="entry name" value="PDZ"/>
    <property type="match status" value="2"/>
</dbReference>
<evidence type="ECO:0000313" key="3">
    <source>
        <dbReference type="EMBL" id="MDC2890505.1"/>
    </source>
</evidence>
<dbReference type="SMART" id="SM00228">
    <property type="entry name" value="PDZ"/>
    <property type="match status" value="2"/>
</dbReference>
<feature type="domain" description="PDZ" evidence="2">
    <location>
        <begin position="382"/>
        <end position="452"/>
    </location>
</feature>
<protein>
    <submittedName>
        <fullName evidence="3">DegQ family serine endoprotease</fullName>
    </submittedName>
</protein>
<keyword evidence="1" id="KW-0732">Signal</keyword>
<proteinExistence type="predicted"/>
<dbReference type="InterPro" id="IPR041489">
    <property type="entry name" value="PDZ_6"/>
</dbReference>
<gene>
    <name evidence="3" type="ORF">PN838_19340</name>
</gene>
<dbReference type="RefSeq" id="WP_215965202.1">
    <property type="nucleotide sequence ID" value="NZ_JAQOMS010000002.1"/>
</dbReference>
<dbReference type="Pfam" id="PF13365">
    <property type="entry name" value="Trypsin_2"/>
    <property type="match status" value="1"/>
</dbReference>
<dbReference type="Pfam" id="PF13180">
    <property type="entry name" value="PDZ_2"/>
    <property type="match status" value="1"/>
</dbReference>
<dbReference type="InterPro" id="IPR011782">
    <property type="entry name" value="Pept_S1C_Do"/>
</dbReference>
<keyword evidence="4" id="KW-1185">Reference proteome</keyword>
<sequence length="460" mass="48091">MSVSVKTKIIKLTTISAIVLSSLSMSLPAHAAFPFSSFKDEVPSLAPMVERVTPAVVNISVKGSKEVKAGMDPFQYFFGQRRGQSQVQEKPFQGLGSGVVIDKDKGYIVTNFHVINDADEILVTLKDGRKFKAKKLGGDEQSDIAVLKIEPDNLTEMELADSDKIRVGDFVVAIGNPFGLGQTVTSGIVSAKGRTGLNTSNGGYEDFIQTDAAINSGNSGGALVNLNGELVGINTAIIAPGGGNVGIGFAIPSVMMNNLIEQIIEFGEVKRGVLGIQGANMDSDIAAAFGLKLAQGAFVQQVMPDSSAEKGGLKSGDVITHVDGVKIRSFTELRSKVATKGAGTKVELQVLRDGDEVDVNVVLGAADQPVVTAENIHPSLKGAKLAAGETKRGEAGVVVSEVAERSPAAMVGLEDGDVIVAVNNKRVISVTELRESLENSGGVMALNVSRGGSSLFILIR</sequence>
<dbReference type="Pfam" id="PF17820">
    <property type="entry name" value="PDZ_6"/>
    <property type="match status" value="1"/>
</dbReference>
<feature type="chain" id="PRO_5045761014" evidence="1">
    <location>
        <begin position="32"/>
        <end position="460"/>
    </location>
</feature>
<accession>A0ABT5FH42</accession>
<dbReference type="PANTHER" id="PTHR22939:SF129">
    <property type="entry name" value="SERINE PROTEASE HTRA2, MITOCHONDRIAL"/>
    <property type="match status" value="1"/>
</dbReference>
<feature type="signal peptide" evidence="1">
    <location>
        <begin position="1"/>
        <end position="31"/>
    </location>
</feature>
<evidence type="ECO:0000313" key="4">
    <source>
        <dbReference type="Proteomes" id="UP001528411"/>
    </source>
</evidence>
<dbReference type="PANTHER" id="PTHR22939">
    <property type="entry name" value="SERINE PROTEASE FAMILY S1C HTRA-RELATED"/>
    <property type="match status" value="1"/>
</dbReference>
<organism evidence="3 4">
    <name type="scientific">Psychrosphaera algicola</name>
    <dbReference type="NCBI Taxonomy" id="3023714"/>
    <lineage>
        <taxon>Bacteria</taxon>
        <taxon>Pseudomonadati</taxon>
        <taxon>Pseudomonadota</taxon>
        <taxon>Gammaproteobacteria</taxon>
        <taxon>Alteromonadales</taxon>
        <taxon>Pseudoalteromonadaceae</taxon>
        <taxon>Psychrosphaera</taxon>
    </lineage>
</organism>
<evidence type="ECO:0000259" key="2">
    <source>
        <dbReference type="PROSITE" id="PS50106"/>
    </source>
</evidence>
<dbReference type="EMBL" id="JAQOMS010000002">
    <property type="protein sequence ID" value="MDC2890505.1"/>
    <property type="molecule type" value="Genomic_DNA"/>
</dbReference>
<dbReference type="InterPro" id="IPR001478">
    <property type="entry name" value="PDZ"/>
</dbReference>
<evidence type="ECO:0000256" key="1">
    <source>
        <dbReference type="SAM" id="SignalP"/>
    </source>
</evidence>
<comment type="caution">
    <text evidence="3">The sequence shown here is derived from an EMBL/GenBank/DDBJ whole genome shotgun (WGS) entry which is preliminary data.</text>
</comment>
<reference evidence="3 4" key="1">
    <citation type="submission" date="2023-01" db="EMBL/GenBank/DDBJ databases">
        <title>Psychrosphaera sp. nov., isolated from marine algae.</title>
        <authorList>
            <person name="Bayburt H."/>
            <person name="Choi B.J."/>
            <person name="Kim J.M."/>
            <person name="Choi D.G."/>
            <person name="Jeon C.O."/>
        </authorList>
    </citation>
    <scope>NUCLEOTIDE SEQUENCE [LARGE SCALE GENOMIC DNA]</scope>
    <source>
        <strain evidence="3 4">G1-22</strain>
    </source>
</reference>
<dbReference type="NCBIfam" id="TIGR02037">
    <property type="entry name" value="degP_htrA_DO"/>
    <property type="match status" value="1"/>
</dbReference>
<dbReference type="CDD" id="cd10839">
    <property type="entry name" value="cpPDZ1_DegP-like"/>
    <property type="match status" value="1"/>
</dbReference>
<dbReference type="Proteomes" id="UP001528411">
    <property type="component" value="Unassembled WGS sequence"/>
</dbReference>
<name>A0ABT5FH42_9GAMM</name>
<feature type="domain" description="PDZ" evidence="2">
    <location>
        <begin position="263"/>
        <end position="354"/>
    </location>
</feature>